<dbReference type="AlphaFoldDB" id="A0A3S9V0B8"/>
<sequence>MTRLMVLGLLTKNPMSGYEMQQILQQSKTDTWAGILPGSIYHALKTMEKEELVEIESVEQTGHRTKAVYRITGQGRQEFVKLLEKALRQSSVTFPTTTYTAITFLHALPIDTVLDALAEQRRMIEQQYEMMKAGEQQKESYKDYTEIVQLTFQNMYDHYEIQLKFLAQLEELIRKHPHLFSEGSKVQ</sequence>
<reference evidence="3" key="1">
    <citation type="submission" date="2018-12" db="EMBL/GenBank/DDBJ databases">
        <title>Complete genome sequence of Paenibacillus sp. MBLB1234.</title>
        <authorList>
            <person name="Nam Y.-D."/>
            <person name="Kang J."/>
            <person name="Chung W.-H."/>
            <person name="Park Y.S."/>
        </authorList>
    </citation>
    <scope>NUCLEOTIDE SEQUENCE [LARGE SCALE GENOMIC DNA]</scope>
    <source>
        <strain evidence="3">MBLB1234</strain>
    </source>
</reference>
<dbReference type="EMBL" id="CP034346">
    <property type="protein sequence ID" value="AZS15777.1"/>
    <property type="molecule type" value="Genomic_DNA"/>
</dbReference>
<evidence type="ECO:0000313" key="3">
    <source>
        <dbReference type="Proteomes" id="UP000270678"/>
    </source>
</evidence>
<dbReference type="RefSeq" id="WP_126999753.1">
    <property type="nucleotide sequence ID" value="NZ_CP034346.1"/>
</dbReference>
<feature type="domain" description="Transcription regulator PadR N-terminal" evidence="1">
    <location>
        <begin position="6"/>
        <end position="79"/>
    </location>
</feature>
<dbReference type="InterPro" id="IPR005149">
    <property type="entry name" value="Tscrpt_reg_PadR_N"/>
</dbReference>
<evidence type="ECO:0000313" key="2">
    <source>
        <dbReference type="EMBL" id="AZS15777.1"/>
    </source>
</evidence>
<protein>
    <submittedName>
        <fullName evidence="2">PadR family transcriptional regulator</fullName>
    </submittedName>
</protein>
<proteinExistence type="predicted"/>
<evidence type="ECO:0000259" key="1">
    <source>
        <dbReference type="Pfam" id="PF03551"/>
    </source>
</evidence>
<dbReference type="SUPFAM" id="SSF46785">
    <property type="entry name" value="Winged helix' DNA-binding domain"/>
    <property type="match status" value="1"/>
</dbReference>
<dbReference type="InterPro" id="IPR036390">
    <property type="entry name" value="WH_DNA-bd_sf"/>
</dbReference>
<dbReference type="InterPro" id="IPR036388">
    <property type="entry name" value="WH-like_DNA-bd_sf"/>
</dbReference>
<keyword evidence="3" id="KW-1185">Reference proteome</keyword>
<dbReference type="Proteomes" id="UP000270678">
    <property type="component" value="Chromosome"/>
</dbReference>
<gene>
    <name evidence="2" type="ORF">EI981_15935</name>
</gene>
<dbReference type="KEGG" id="plut:EI981_15935"/>
<name>A0A3S9V0B8_9BACL</name>
<dbReference type="PANTHER" id="PTHR43252">
    <property type="entry name" value="TRANSCRIPTIONAL REGULATOR YQJI"/>
    <property type="match status" value="1"/>
</dbReference>
<dbReference type="Pfam" id="PF03551">
    <property type="entry name" value="PadR"/>
    <property type="match status" value="1"/>
</dbReference>
<organism evidence="2 3">
    <name type="scientific">Paenibacillus lutimineralis</name>
    <dbReference type="NCBI Taxonomy" id="2707005"/>
    <lineage>
        <taxon>Bacteria</taxon>
        <taxon>Bacillati</taxon>
        <taxon>Bacillota</taxon>
        <taxon>Bacilli</taxon>
        <taxon>Bacillales</taxon>
        <taxon>Paenibacillaceae</taxon>
        <taxon>Paenibacillus</taxon>
    </lineage>
</organism>
<accession>A0A3S9V0B8</accession>
<dbReference type="Gene3D" id="1.10.10.10">
    <property type="entry name" value="Winged helix-like DNA-binding domain superfamily/Winged helix DNA-binding domain"/>
    <property type="match status" value="1"/>
</dbReference>
<dbReference type="OrthoDB" id="9808762at2"/>
<dbReference type="PANTHER" id="PTHR43252:SF6">
    <property type="entry name" value="NEGATIVE TRANSCRIPTION REGULATOR PADR"/>
    <property type="match status" value="1"/>
</dbReference>